<evidence type="ECO:0000256" key="6">
    <source>
        <dbReference type="ARBA" id="ARBA00023242"/>
    </source>
</evidence>
<dbReference type="GO" id="GO:0005634">
    <property type="term" value="C:nucleus"/>
    <property type="evidence" value="ECO:0007669"/>
    <property type="project" value="UniProtKB-SubCell"/>
</dbReference>
<comment type="subcellular location">
    <subcellularLocation>
        <location evidence="1 7">Nucleus</location>
    </subcellularLocation>
</comment>
<dbReference type="InterPro" id="IPR027786">
    <property type="entry name" value="Nse4/EID"/>
</dbReference>
<name>A0A835XGA3_9CHLO</name>
<sequence>MADQERRKHLNALKSLKEDVIRKKEDLADINNNSLEDAVTTAEQAVARGAELGCQKAKEVSVQAELLRNLTGCAAEKAGKLGLNKDRGPMDLITALRAAFVHTSNPQYDGEHQPSAFNWREFGNTVAPLFRRATGISCIHGPLDVKPKERKVAAKRAPRKPLGEMQRPDVVAEIAADVDKKDTDRNMEVMWNILRAQPNCTAPYGELVMNHRSFAQTVENQFTLSFLARDNRVRIEQHATLGLVVRALVDGPGGQLSEEQSQFAITIHMRDWEGFRGCCPASACLMPHRSEDDGQGAGQAQGAAQAAKKARR</sequence>
<evidence type="ECO:0000313" key="11">
    <source>
        <dbReference type="Proteomes" id="UP000612055"/>
    </source>
</evidence>
<dbReference type="GO" id="GO:0006281">
    <property type="term" value="P:DNA repair"/>
    <property type="evidence" value="ECO:0007669"/>
    <property type="project" value="UniProtKB-UniRule"/>
</dbReference>
<evidence type="ECO:0000256" key="1">
    <source>
        <dbReference type="ARBA" id="ARBA00004123"/>
    </source>
</evidence>
<comment type="similarity">
    <text evidence="2 7">Belongs to the NSE4 family.</text>
</comment>
<feature type="compositionally biased region" description="Low complexity" evidence="8">
    <location>
        <begin position="298"/>
        <end position="312"/>
    </location>
</feature>
<evidence type="ECO:0000256" key="7">
    <source>
        <dbReference type="RuleBase" id="RU365071"/>
    </source>
</evidence>
<dbReference type="GO" id="GO:0030915">
    <property type="term" value="C:Smc5-Smc6 complex"/>
    <property type="evidence" value="ECO:0007669"/>
    <property type="project" value="UniProtKB-UniRule"/>
</dbReference>
<keyword evidence="5 7" id="KW-0234">DNA repair</keyword>
<protein>
    <recommendedName>
        <fullName evidence="7">Non-structural maintenance of chromosomes element 4</fullName>
    </recommendedName>
</protein>
<feature type="domain" description="Non-structural maintenance of chromosome element 4 C-terminal" evidence="9">
    <location>
        <begin position="203"/>
        <end position="273"/>
    </location>
</feature>
<evidence type="ECO:0000256" key="3">
    <source>
        <dbReference type="ARBA" id="ARBA00022763"/>
    </source>
</evidence>
<feature type="region of interest" description="Disordered" evidence="8">
    <location>
        <begin position="290"/>
        <end position="312"/>
    </location>
</feature>
<dbReference type="PANTHER" id="PTHR16140">
    <property type="entry name" value="NON-STRUCTURAL MAINTENANCE OF CHROMOSOMES ELEMENT 4"/>
    <property type="match status" value="1"/>
</dbReference>
<comment type="caution">
    <text evidence="10">The sequence shown here is derived from an EMBL/GenBank/DDBJ whole genome shotgun (WGS) entry which is preliminary data.</text>
</comment>
<comment type="function">
    <text evidence="7">Component of the SMC5-SMC6 complex, that promotes sister chromatid alignment after DNA damage and facilitates double-stranded DNA breaks (DSBs) repair via homologous recombination between sister chromatids.</text>
</comment>
<keyword evidence="6 7" id="KW-0539">Nucleus</keyword>
<keyword evidence="4 7" id="KW-0233">DNA recombination</keyword>
<dbReference type="InterPro" id="IPR014854">
    <property type="entry name" value="Nse4_C"/>
</dbReference>
<dbReference type="AlphaFoldDB" id="A0A835XGA3"/>
<proteinExistence type="inferred from homology"/>
<accession>A0A835XGA3</accession>
<dbReference type="GO" id="GO:0006310">
    <property type="term" value="P:DNA recombination"/>
    <property type="evidence" value="ECO:0007669"/>
    <property type="project" value="UniProtKB-UniRule"/>
</dbReference>
<evidence type="ECO:0000256" key="8">
    <source>
        <dbReference type="SAM" id="MobiDB-lite"/>
    </source>
</evidence>
<dbReference type="EMBL" id="JAEHOE010000199">
    <property type="protein sequence ID" value="KAG2482849.1"/>
    <property type="molecule type" value="Genomic_DNA"/>
</dbReference>
<comment type="subunit">
    <text evidence="7">Component of the SMC5-SMC6 complex.</text>
</comment>
<evidence type="ECO:0000313" key="10">
    <source>
        <dbReference type="EMBL" id="KAG2482849.1"/>
    </source>
</evidence>
<dbReference type="Proteomes" id="UP000612055">
    <property type="component" value="Unassembled WGS sequence"/>
</dbReference>
<gene>
    <name evidence="10" type="ORF">HYH03_018240</name>
</gene>
<dbReference type="OrthoDB" id="361242at2759"/>
<keyword evidence="11" id="KW-1185">Reference proteome</keyword>
<reference evidence="10" key="1">
    <citation type="journal article" date="2020" name="bioRxiv">
        <title>Comparative genomics of Chlamydomonas.</title>
        <authorList>
            <person name="Craig R.J."/>
            <person name="Hasan A.R."/>
            <person name="Ness R.W."/>
            <person name="Keightley P.D."/>
        </authorList>
    </citation>
    <scope>NUCLEOTIDE SEQUENCE</scope>
    <source>
        <strain evidence="10">CCAP 11/70</strain>
    </source>
</reference>
<evidence type="ECO:0000256" key="4">
    <source>
        <dbReference type="ARBA" id="ARBA00023172"/>
    </source>
</evidence>
<organism evidence="10 11">
    <name type="scientific">Edaphochlamys debaryana</name>
    <dbReference type="NCBI Taxonomy" id="47281"/>
    <lineage>
        <taxon>Eukaryota</taxon>
        <taxon>Viridiplantae</taxon>
        <taxon>Chlorophyta</taxon>
        <taxon>core chlorophytes</taxon>
        <taxon>Chlorophyceae</taxon>
        <taxon>CS clade</taxon>
        <taxon>Chlamydomonadales</taxon>
        <taxon>Chlamydomonadales incertae sedis</taxon>
        <taxon>Edaphochlamys</taxon>
    </lineage>
</organism>
<dbReference type="Pfam" id="PF08743">
    <property type="entry name" value="Nse4_C"/>
    <property type="match status" value="1"/>
</dbReference>
<evidence type="ECO:0000256" key="5">
    <source>
        <dbReference type="ARBA" id="ARBA00023204"/>
    </source>
</evidence>
<dbReference type="PANTHER" id="PTHR16140:SF0">
    <property type="entry name" value="NON-STRUCTURAL MAINTENANCE OF CHROMOSOMES ELEMENT 4"/>
    <property type="match status" value="1"/>
</dbReference>
<keyword evidence="3 7" id="KW-0227">DNA damage</keyword>
<evidence type="ECO:0000259" key="9">
    <source>
        <dbReference type="Pfam" id="PF08743"/>
    </source>
</evidence>
<evidence type="ECO:0000256" key="2">
    <source>
        <dbReference type="ARBA" id="ARBA00008997"/>
    </source>
</evidence>